<organism evidence="2 3">
    <name type="scientific">Amylocarpus encephaloides</name>
    <dbReference type="NCBI Taxonomy" id="45428"/>
    <lineage>
        <taxon>Eukaryota</taxon>
        <taxon>Fungi</taxon>
        <taxon>Dikarya</taxon>
        <taxon>Ascomycota</taxon>
        <taxon>Pezizomycotina</taxon>
        <taxon>Leotiomycetes</taxon>
        <taxon>Helotiales</taxon>
        <taxon>Helotiales incertae sedis</taxon>
        <taxon>Amylocarpus</taxon>
    </lineage>
</organism>
<feature type="compositionally biased region" description="Low complexity" evidence="1">
    <location>
        <begin position="194"/>
        <end position="211"/>
    </location>
</feature>
<proteinExistence type="predicted"/>
<reference evidence="2" key="1">
    <citation type="journal article" date="2021" name="IMA Fungus">
        <title>Genomic characterization of three marine fungi, including Emericellopsis atlantica sp. nov. with signatures of a generalist lifestyle and marine biomass degradation.</title>
        <authorList>
            <person name="Hagestad O.C."/>
            <person name="Hou L."/>
            <person name="Andersen J.H."/>
            <person name="Hansen E.H."/>
            <person name="Altermark B."/>
            <person name="Li C."/>
            <person name="Kuhnert E."/>
            <person name="Cox R.J."/>
            <person name="Crous P.W."/>
            <person name="Spatafora J.W."/>
            <person name="Lail K."/>
            <person name="Amirebrahimi M."/>
            <person name="Lipzen A."/>
            <person name="Pangilinan J."/>
            <person name="Andreopoulos W."/>
            <person name="Hayes R.D."/>
            <person name="Ng V."/>
            <person name="Grigoriev I.V."/>
            <person name="Jackson S.A."/>
            <person name="Sutton T.D.S."/>
            <person name="Dobson A.D.W."/>
            <person name="Rama T."/>
        </authorList>
    </citation>
    <scope>NUCLEOTIDE SEQUENCE</scope>
    <source>
        <strain evidence="2">TRa018bII</strain>
    </source>
</reference>
<dbReference type="EMBL" id="MU251799">
    <property type="protein sequence ID" value="KAG9229225.1"/>
    <property type="molecule type" value="Genomic_DNA"/>
</dbReference>
<name>A0A9P7Y8R6_9HELO</name>
<evidence type="ECO:0000256" key="1">
    <source>
        <dbReference type="SAM" id="MobiDB-lite"/>
    </source>
</evidence>
<sequence length="433" mass="46758">MNQEGYQRRPSTSSMFSMTQPISDPMAYQPYTTHQPMFNSPNPNFQQQSSVHSGSTIQLNLASSPIPQEPVKTEPMAVPALNLPITTDSFPPPPYSPASNAQSSQLFQSGSEKQQPPSSYSTNVPQATSYPQSPSTPSLQTTTKLGEFNVQGATGNSMLPSPQYSSLHHAGSVLPMTTQPQQSPLGSLASGIASPPNVQQQQPSGSQTQYTPTSWINQQTIQQQPVQSLAVQPQALAPNQMQTPTSSQPFQSPPTPNQMPQAIISQPHLTRPQPLQNPVVSYPSQQMPVSPIAPPSPLLQPMHNNIAPDFQQQFSQMSLSVSPNLPSPVPQQGPQFYTHQNLGFNANSQYGQQPNPAFQKYPNSPSPQVFQPQQFQTPQSSRFLSVGIGVPSGVFGGQNGNMGSAMSFAPPPQQHGLGFQKKKSFRNLGGILK</sequence>
<comment type="caution">
    <text evidence="2">The sequence shown here is derived from an EMBL/GenBank/DDBJ whole genome shotgun (WGS) entry which is preliminary data.</text>
</comment>
<feature type="compositionally biased region" description="Polar residues" evidence="1">
    <location>
        <begin position="175"/>
        <end position="185"/>
    </location>
</feature>
<feature type="compositionally biased region" description="Polar residues" evidence="1">
    <location>
        <begin position="97"/>
        <end position="124"/>
    </location>
</feature>
<evidence type="ECO:0000313" key="2">
    <source>
        <dbReference type="EMBL" id="KAG9229225.1"/>
    </source>
</evidence>
<protein>
    <submittedName>
        <fullName evidence="2">Uncharacterized protein</fullName>
    </submittedName>
</protein>
<dbReference type="AlphaFoldDB" id="A0A9P7Y8R6"/>
<dbReference type="Proteomes" id="UP000824998">
    <property type="component" value="Unassembled WGS sequence"/>
</dbReference>
<accession>A0A9P7Y8R6</accession>
<gene>
    <name evidence="2" type="ORF">BJ875DRAFT_475489</name>
</gene>
<feature type="compositionally biased region" description="Polar residues" evidence="1">
    <location>
        <begin position="30"/>
        <end position="66"/>
    </location>
</feature>
<feature type="region of interest" description="Disordered" evidence="1">
    <location>
        <begin position="1"/>
        <end position="141"/>
    </location>
</feature>
<evidence type="ECO:0000313" key="3">
    <source>
        <dbReference type="Proteomes" id="UP000824998"/>
    </source>
</evidence>
<feature type="compositionally biased region" description="Low complexity" evidence="1">
    <location>
        <begin position="125"/>
        <end position="141"/>
    </location>
</feature>
<feature type="region of interest" description="Disordered" evidence="1">
    <location>
        <begin position="174"/>
        <end position="211"/>
    </location>
</feature>
<feature type="compositionally biased region" description="Polar residues" evidence="1">
    <location>
        <begin position="1"/>
        <end position="22"/>
    </location>
</feature>
<keyword evidence="3" id="KW-1185">Reference proteome</keyword>
<feature type="region of interest" description="Disordered" evidence="1">
    <location>
        <begin position="238"/>
        <end position="261"/>
    </location>
</feature>